<dbReference type="InterPro" id="IPR000198">
    <property type="entry name" value="RhoGAP_dom"/>
</dbReference>
<organism evidence="4 5">
    <name type="scientific">Basidiobolus ranarum</name>
    <dbReference type="NCBI Taxonomy" id="34480"/>
    <lineage>
        <taxon>Eukaryota</taxon>
        <taxon>Fungi</taxon>
        <taxon>Fungi incertae sedis</taxon>
        <taxon>Zoopagomycota</taxon>
        <taxon>Entomophthoromycotina</taxon>
        <taxon>Basidiobolomycetes</taxon>
        <taxon>Basidiobolales</taxon>
        <taxon>Basidiobolaceae</taxon>
        <taxon>Basidiobolus</taxon>
    </lineage>
</organism>
<evidence type="ECO:0000256" key="1">
    <source>
        <dbReference type="ARBA" id="ARBA00022468"/>
    </source>
</evidence>
<dbReference type="InterPro" id="IPR008936">
    <property type="entry name" value="Rho_GTPase_activation_prot"/>
</dbReference>
<evidence type="ECO:0000259" key="3">
    <source>
        <dbReference type="PROSITE" id="PS50238"/>
    </source>
</evidence>
<gene>
    <name evidence="4" type="primary">SAC7_3</name>
    <name evidence="4" type="ORF">K7432_007460</name>
</gene>
<proteinExistence type="predicted"/>
<dbReference type="SMART" id="SM00324">
    <property type="entry name" value="RhoGAP"/>
    <property type="match status" value="1"/>
</dbReference>
<evidence type="ECO:0000313" key="4">
    <source>
        <dbReference type="EMBL" id="KAK9711914.1"/>
    </source>
</evidence>
<evidence type="ECO:0000313" key="5">
    <source>
        <dbReference type="Proteomes" id="UP001479436"/>
    </source>
</evidence>
<keyword evidence="1" id="KW-0343">GTPase activation</keyword>
<protein>
    <submittedName>
        <fullName evidence="4">GTPase activating protein (GAP) for Rho1p</fullName>
    </submittedName>
</protein>
<feature type="compositionally biased region" description="Polar residues" evidence="2">
    <location>
        <begin position="328"/>
        <end position="351"/>
    </location>
</feature>
<dbReference type="Gene3D" id="1.10.555.10">
    <property type="entry name" value="Rho GTPase activation protein"/>
    <property type="match status" value="1"/>
</dbReference>
<name>A0ABR2W0H2_9FUNG</name>
<dbReference type="PANTHER" id="PTHR15228">
    <property type="entry name" value="SPERMATHECAL PHYSIOLOGY VARIANT"/>
    <property type="match status" value="1"/>
</dbReference>
<dbReference type="InterPro" id="IPR051025">
    <property type="entry name" value="RhoGAP"/>
</dbReference>
<keyword evidence="5" id="KW-1185">Reference proteome</keyword>
<feature type="region of interest" description="Disordered" evidence="2">
    <location>
        <begin position="317"/>
        <end position="370"/>
    </location>
</feature>
<dbReference type="PANTHER" id="PTHR15228:SF25">
    <property type="entry name" value="F-BAR DOMAIN-CONTAINING PROTEIN"/>
    <property type="match status" value="1"/>
</dbReference>
<comment type="caution">
    <text evidence="4">The sequence shown here is derived from an EMBL/GenBank/DDBJ whole genome shotgun (WGS) entry which is preliminary data.</text>
</comment>
<feature type="compositionally biased region" description="Basic residues" evidence="2">
    <location>
        <begin position="317"/>
        <end position="326"/>
    </location>
</feature>
<dbReference type="PROSITE" id="PS50238">
    <property type="entry name" value="RHOGAP"/>
    <property type="match status" value="1"/>
</dbReference>
<reference evidence="4 5" key="1">
    <citation type="submission" date="2023-04" db="EMBL/GenBank/DDBJ databases">
        <title>Genome of Basidiobolus ranarum AG-B5.</title>
        <authorList>
            <person name="Stajich J.E."/>
            <person name="Carter-House D."/>
            <person name="Gryganskyi A."/>
        </authorList>
    </citation>
    <scope>NUCLEOTIDE SEQUENCE [LARGE SCALE GENOMIC DNA]</scope>
    <source>
        <strain evidence="4 5">AG-B5</strain>
    </source>
</reference>
<feature type="domain" description="Rho-GAP" evidence="3">
    <location>
        <begin position="74"/>
        <end position="265"/>
    </location>
</feature>
<dbReference type="Proteomes" id="UP001479436">
    <property type="component" value="Unassembled WGS sequence"/>
</dbReference>
<dbReference type="Pfam" id="PF00620">
    <property type="entry name" value="RhoGAP"/>
    <property type="match status" value="1"/>
</dbReference>
<accession>A0ABR2W0H2</accession>
<dbReference type="SUPFAM" id="SSF48350">
    <property type="entry name" value="GTPase activation domain, GAP"/>
    <property type="match status" value="1"/>
</dbReference>
<dbReference type="EMBL" id="JASJQH010007245">
    <property type="protein sequence ID" value="KAK9711914.1"/>
    <property type="molecule type" value="Genomic_DNA"/>
</dbReference>
<sequence>MTVEQSIKPKRWEQFASFFKVSESAKPNLRDRWKYLLTRKQSANKEQLLEDRVRPEALFGVPLHISTKYASTVVNLGRNGGYLNCLVPIVIAECGAFLKSNGANTKGIFRINGSSRRVSQLQEIFNTGPTFGLDISWEDYTVHDVANLFRRYLNCLPEPVISPHLYFLFRKAYNDHQDNDEVRVIALQSLLPYLPRPNQILLLYLVNLLAYFGEHKETTLMDTGNLATIFQPCILAHPSHTLQPEEYRYSSLIVEDLIHHSNRLKVPPYHGIPLPPQPIIEYDYSQKPTKAKKIEIKQNPLPKPPLNHLVRSLSVGKRKYSRKHGLTRSDSQNFLQKAQEPSDTYQPPSSRNVKRSATLPGKQRKRMVEY</sequence>
<evidence type="ECO:0000256" key="2">
    <source>
        <dbReference type="SAM" id="MobiDB-lite"/>
    </source>
</evidence>